<sequence>RIHLLTIGNHGRYISRICNNCLSRIDDDFATGIFPKLHGIGFEVLVFGLPIHFYEIYEQYPKLKEYLYRALRFVNNIYKGFVKIPPEVKHIYDFATLIKLFDEENLKIEKEEILEFLRAKHPCIVNDIHEKSKEILNWCVKMKFPITLYC</sequence>
<gene>
    <name evidence="1" type="ORF">S03H2_61149</name>
</gene>
<proteinExistence type="predicted"/>
<feature type="non-terminal residue" evidence="1">
    <location>
        <position position="1"/>
    </location>
</feature>
<accession>X1JID1</accession>
<comment type="caution">
    <text evidence="1">The sequence shown here is derived from an EMBL/GenBank/DDBJ whole genome shotgun (WGS) entry which is preliminary data.</text>
</comment>
<dbReference type="EMBL" id="BARU01039453">
    <property type="protein sequence ID" value="GAH81270.1"/>
    <property type="molecule type" value="Genomic_DNA"/>
</dbReference>
<reference evidence="1" key="1">
    <citation type="journal article" date="2014" name="Front. Microbiol.">
        <title>High frequency of phylogenetically diverse reductive dehalogenase-homologous genes in deep subseafloor sedimentary metagenomes.</title>
        <authorList>
            <person name="Kawai M."/>
            <person name="Futagami T."/>
            <person name="Toyoda A."/>
            <person name="Takaki Y."/>
            <person name="Nishi S."/>
            <person name="Hori S."/>
            <person name="Arai W."/>
            <person name="Tsubouchi T."/>
            <person name="Morono Y."/>
            <person name="Uchiyama I."/>
            <person name="Ito T."/>
            <person name="Fujiyama A."/>
            <person name="Inagaki F."/>
            <person name="Takami H."/>
        </authorList>
    </citation>
    <scope>NUCLEOTIDE SEQUENCE</scope>
    <source>
        <strain evidence="1">Expedition CK06-06</strain>
    </source>
</reference>
<protein>
    <submittedName>
        <fullName evidence="1">Uncharacterized protein</fullName>
    </submittedName>
</protein>
<name>X1JID1_9ZZZZ</name>
<dbReference type="AlphaFoldDB" id="X1JID1"/>
<organism evidence="1">
    <name type="scientific">marine sediment metagenome</name>
    <dbReference type="NCBI Taxonomy" id="412755"/>
    <lineage>
        <taxon>unclassified sequences</taxon>
        <taxon>metagenomes</taxon>
        <taxon>ecological metagenomes</taxon>
    </lineage>
</organism>
<evidence type="ECO:0000313" key="1">
    <source>
        <dbReference type="EMBL" id="GAH81270.1"/>
    </source>
</evidence>